<dbReference type="PANTHER" id="PTHR43570:SF16">
    <property type="entry name" value="ALDEHYDE DEHYDROGENASE TYPE III, ISOFORM Q"/>
    <property type="match status" value="1"/>
</dbReference>
<dbReference type="InterPro" id="IPR016163">
    <property type="entry name" value="Ald_DH_C"/>
</dbReference>
<dbReference type="InterPro" id="IPR016160">
    <property type="entry name" value="Ald_DH_CS_CYS"/>
</dbReference>
<name>A0A1M7G4T0_9FLAO</name>
<dbReference type="Pfam" id="PF00171">
    <property type="entry name" value="Aldedh"/>
    <property type="match status" value="1"/>
</dbReference>
<evidence type="ECO:0000256" key="4">
    <source>
        <dbReference type="PIRNR" id="PIRNR036492"/>
    </source>
</evidence>
<evidence type="ECO:0000256" key="7">
    <source>
        <dbReference type="RuleBase" id="RU003345"/>
    </source>
</evidence>
<dbReference type="InterPro" id="IPR015590">
    <property type="entry name" value="Aldehyde_DH_dom"/>
</dbReference>
<dbReference type="InterPro" id="IPR016161">
    <property type="entry name" value="Ald_DH/histidinol_DH"/>
</dbReference>
<keyword evidence="3" id="KW-0520">NAD</keyword>
<dbReference type="PANTHER" id="PTHR43570">
    <property type="entry name" value="ALDEHYDE DEHYDROGENASE"/>
    <property type="match status" value="1"/>
</dbReference>
<dbReference type="FunFam" id="3.40.309.10:FF:000003">
    <property type="entry name" value="Aldehyde dehydrogenase"/>
    <property type="match status" value="1"/>
</dbReference>
<comment type="similarity">
    <text evidence="1 4 7">Belongs to the aldehyde dehydrogenase family.</text>
</comment>
<dbReference type="InterPro" id="IPR016162">
    <property type="entry name" value="Ald_DH_N"/>
</dbReference>
<dbReference type="GO" id="GO:0004029">
    <property type="term" value="F:aldehyde dehydrogenase (NAD+) activity"/>
    <property type="evidence" value="ECO:0007669"/>
    <property type="project" value="TreeGrafter"/>
</dbReference>
<reference evidence="10" key="1">
    <citation type="submission" date="2016-11" db="EMBL/GenBank/DDBJ databases">
        <authorList>
            <person name="Varghese N."/>
            <person name="Submissions S."/>
        </authorList>
    </citation>
    <scope>NUCLEOTIDE SEQUENCE [LARGE SCALE GENOMIC DNA]</scope>
    <source>
        <strain evidence="10">DSM 1811</strain>
    </source>
</reference>
<accession>A0A1M7G4T0</accession>
<evidence type="ECO:0000256" key="6">
    <source>
        <dbReference type="PROSITE-ProRule" id="PRU10007"/>
    </source>
</evidence>
<evidence type="ECO:0000313" key="9">
    <source>
        <dbReference type="EMBL" id="SHM10957.1"/>
    </source>
</evidence>
<proteinExistence type="inferred from homology"/>
<evidence type="ECO:0000256" key="1">
    <source>
        <dbReference type="ARBA" id="ARBA00009986"/>
    </source>
</evidence>
<evidence type="ECO:0000259" key="8">
    <source>
        <dbReference type="Pfam" id="PF00171"/>
    </source>
</evidence>
<dbReference type="PROSITE" id="PS00070">
    <property type="entry name" value="ALDEHYDE_DEHYDR_CYS"/>
    <property type="match status" value="1"/>
</dbReference>
<dbReference type="EMBL" id="FRBY01000003">
    <property type="protein sequence ID" value="SHM10957.1"/>
    <property type="molecule type" value="Genomic_DNA"/>
</dbReference>
<sequence length="453" mass="51355">MHRLKKQVDQKMDYKNDIGYRKETLKKLLYNIQKSEDLIVKALHDDFKKPEFEAVLTETNYVISDLKDTIKNIYKWSGRKRVFPSILNFPSTDYIYKEPYGNVLVIAPWNYPFQLALCPLIAAVAAGNRVVLKPSELTPNTSSIIAKIIEKTFHVNHVEVHEGGVEVSNKLLAQRWDYIFFTGSVAVGKVVAKAAAENLTPVTLELGGKNPCIIDETANLKLAAKRIVWGKFINAGQTCIAPDYILIQKNMKVNFISFLMEEIIKAYGKKLDKSPDFARIINTKNFLRLDSMIEREKVIFGGETDANKLFISPTLIEEPALDSPVMKEEIFGPILPILTYETEAEIHNVISKYEKPLAFYIFSENHSFAKKLIANYSFGGGCINDTVVHFSNKRLPFGGVGHSGIGAYHGKLSFDIFSHHKAIVKKGNWLDLPMRYAPYKDKLASIKRLLDWM</sequence>
<evidence type="ECO:0000256" key="3">
    <source>
        <dbReference type="ARBA" id="ARBA00023027"/>
    </source>
</evidence>
<dbReference type="Gene3D" id="3.40.309.10">
    <property type="entry name" value="Aldehyde Dehydrogenase, Chain A, domain 2"/>
    <property type="match status" value="1"/>
</dbReference>
<feature type="active site" evidence="5">
    <location>
        <position position="239"/>
    </location>
</feature>
<dbReference type="CDD" id="cd07136">
    <property type="entry name" value="ALDH_YwdH-P39616"/>
    <property type="match status" value="1"/>
</dbReference>
<dbReference type="InterPro" id="IPR012394">
    <property type="entry name" value="Aldehyde_DH_NAD(P)"/>
</dbReference>
<dbReference type="PIRSF" id="PIRSF036492">
    <property type="entry name" value="ALDH"/>
    <property type="match status" value="1"/>
</dbReference>
<feature type="domain" description="Aldehyde dehydrogenase" evidence="8">
    <location>
        <begin position="18"/>
        <end position="422"/>
    </location>
</feature>
<dbReference type="GO" id="GO:0006081">
    <property type="term" value="P:aldehyde metabolic process"/>
    <property type="evidence" value="ECO:0007669"/>
    <property type="project" value="InterPro"/>
</dbReference>
<dbReference type="SUPFAM" id="SSF53720">
    <property type="entry name" value="ALDH-like"/>
    <property type="match status" value="1"/>
</dbReference>
<dbReference type="FunFam" id="3.40.605.10:FF:000004">
    <property type="entry name" value="Aldehyde dehydrogenase"/>
    <property type="match status" value="1"/>
</dbReference>
<feature type="active site" evidence="5 6">
    <location>
        <position position="205"/>
    </location>
</feature>
<dbReference type="Gene3D" id="3.40.605.10">
    <property type="entry name" value="Aldehyde Dehydrogenase, Chain A, domain 1"/>
    <property type="match status" value="1"/>
</dbReference>
<keyword evidence="10" id="KW-1185">Reference proteome</keyword>
<dbReference type="AlphaFoldDB" id="A0A1M7G4T0"/>
<dbReference type="InterPro" id="IPR029510">
    <property type="entry name" value="Ald_DH_CS_GLU"/>
</dbReference>
<dbReference type="Proteomes" id="UP000184121">
    <property type="component" value="Unassembled WGS sequence"/>
</dbReference>
<protein>
    <recommendedName>
        <fullName evidence="4">Aldehyde dehydrogenase</fullName>
    </recommendedName>
</protein>
<dbReference type="PROSITE" id="PS00687">
    <property type="entry name" value="ALDEHYDE_DEHYDR_GLU"/>
    <property type="match status" value="1"/>
</dbReference>
<evidence type="ECO:0000256" key="5">
    <source>
        <dbReference type="PIRSR" id="PIRSR036492-1"/>
    </source>
</evidence>
<evidence type="ECO:0000256" key="2">
    <source>
        <dbReference type="ARBA" id="ARBA00023002"/>
    </source>
</evidence>
<dbReference type="GO" id="GO:0005737">
    <property type="term" value="C:cytoplasm"/>
    <property type="evidence" value="ECO:0007669"/>
    <property type="project" value="TreeGrafter"/>
</dbReference>
<evidence type="ECO:0000313" key="10">
    <source>
        <dbReference type="Proteomes" id="UP000184121"/>
    </source>
</evidence>
<dbReference type="STRING" id="29534.SAMN05444366_2379"/>
<gene>
    <name evidence="9" type="ORF">SAMN05444366_2379</name>
</gene>
<organism evidence="9 10">
    <name type="scientific">Flavobacterium saccharophilum</name>
    <dbReference type="NCBI Taxonomy" id="29534"/>
    <lineage>
        <taxon>Bacteria</taxon>
        <taxon>Pseudomonadati</taxon>
        <taxon>Bacteroidota</taxon>
        <taxon>Flavobacteriia</taxon>
        <taxon>Flavobacteriales</taxon>
        <taxon>Flavobacteriaceae</taxon>
        <taxon>Flavobacterium</taxon>
    </lineage>
</organism>
<keyword evidence="2 4" id="KW-0560">Oxidoreductase</keyword>